<feature type="transmembrane region" description="Helical" evidence="2">
    <location>
        <begin position="189"/>
        <end position="211"/>
    </location>
</feature>
<comment type="caution">
    <text evidence="3">The sequence shown here is derived from an EMBL/GenBank/DDBJ whole genome shotgun (WGS) entry which is preliminary data.</text>
</comment>
<reference evidence="3" key="1">
    <citation type="submission" date="2019-11" db="EMBL/GenBank/DDBJ databases">
        <title>Leishmania tarentolae CDS.</title>
        <authorList>
            <person name="Goto Y."/>
            <person name="Yamagishi J."/>
        </authorList>
    </citation>
    <scope>NUCLEOTIDE SEQUENCE [LARGE SCALE GENOMIC DNA]</scope>
    <source>
        <strain evidence="3">Parrot Tar II</strain>
    </source>
</reference>
<sequence length="274" mass="31270">MHCASGVRRRGSHTRSRQRRRHRTSVVYTLHRGVQTNEPRSSAVVVPPLPHVPLHVSVDALTVHTIRPPLPTVHRPVVPPVRPLSRKAAVGKLAFVDVARLDEGKLATAVHLIFDPVTCVRERRARIYTTAMAKHHWVAGRCCARRRTGGYRLRWCCPSLSWRRGRSRADAFSWWRGSAASVGGPCGRIATYSALVPGAFCLVHVAALLVYEERLLYLHFFLLGWHPTESEWPIQALQQKQVDTVARALTGKAERERERQPTTKRRLQWRRHRM</sequence>
<evidence type="ECO:0000313" key="3">
    <source>
        <dbReference type="EMBL" id="GET86432.1"/>
    </source>
</evidence>
<feature type="compositionally biased region" description="Basic and acidic residues" evidence="1">
    <location>
        <begin position="252"/>
        <end position="261"/>
    </location>
</feature>
<feature type="region of interest" description="Disordered" evidence="1">
    <location>
        <begin position="1"/>
        <end position="23"/>
    </location>
</feature>
<keyword evidence="2" id="KW-0812">Transmembrane</keyword>
<name>A0A640KAK4_LEITA</name>
<protein>
    <submittedName>
        <fullName evidence="3">Uncharacterized protein</fullName>
    </submittedName>
</protein>
<keyword evidence="4" id="KW-1185">Reference proteome</keyword>
<dbReference type="EMBL" id="BLBS01000011">
    <property type="protein sequence ID" value="GET86432.1"/>
    <property type="molecule type" value="Genomic_DNA"/>
</dbReference>
<evidence type="ECO:0000256" key="2">
    <source>
        <dbReference type="SAM" id="Phobius"/>
    </source>
</evidence>
<dbReference type="AlphaFoldDB" id="A0A640KAK4"/>
<dbReference type="VEuPathDB" id="TriTrypDB:LtaPh_1001651"/>
<organism evidence="3 4">
    <name type="scientific">Leishmania tarentolae</name>
    <name type="common">Sauroleishmania tarentolae</name>
    <dbReference type="NCBI Taxonomy" id="5689"/>
    <lineage>
        <taxon>Eukaryota</taxon>
        <taxon>Discoba</taxon>
        <taxon>Euglenozoa</taxon>
        <taxon>Kinetoplastea</taxon>
        <taxon>Metakinetoplastina</taxon>
        <taxon>Trypanosomatida</taxon>
        <taxon>Trypanosomatidae</taxon>
        <taxon>Leishmaniinae</taxon>
        <taxon>Leishmania</taxon>
        <taxon>lizard Leishmania</taxon>
    </lineage>
</organism>
<gene>
    <name evidence="3" type="ORF">LtaPh_1001651</name>
</gene>
<feature type="compositionally biased region" description="Basic residues" evidence="1">
    <location>
        <begin position="7"/>
        <end position="23"/>
    </location>
</feature>
<proteinExistence type="predicted"/>
<keyword evidence="2" id="KW-0472">Membrane</keyword>
<feature type="region of interest" description="Disordered" evidence="1">
    <location>
        <begin position="251"/>
        <end position="274"/>
    </location>
</feature>
<keyword evidence="2" id="KW-1133">Transmembrane helix</keyword>
<evidence type="ECO:0000256" key="1">
    <source>
        <dbReference type="SAM" id="MobiDB-lite"/>
    </source>
</evidence>
<feature type="compositionally biased region" description="Basic residues" evidence="1">
    <location>
        <begin position="262"/>
        <end position="274"/>
    </location>
</feature>
<evidence type="ECO:0000313" key="4">
    <source>
        <dbReference type="Proteomes" id="UP000419144"/>
    </source>
</evidence>
<accession>A0A640KAK4</accession>
<dbReference type="Proteomes" id="UP000419144">
    <property type="component" value="Unassembled WGS sequence"/>
</dbReference>